<dbReference type="RefSeq" id="WP_255177765.1">
    <property type="nucleotide sequence ID" value="NZ_CP101462.1"/>
</dbReference>
<keyword evidence="4 8" id="KW-1133">Transmembrane helix</keyword>
<keyword evidence="5 8" id="KW-0472">Membrane</keyword>
<dbReference type="Proteomes" id="UP001060325">
    <property type="component" value="Chromosome"/>
</dbReference>
<feature type="transmembrane region" description="Helical" evidence="8">
    <location>
        <begin position="28"/>
        <end position="50"/>
    </location>
</feature>
<comment type="subcellular location">
    <subcellularLocation>
        <location evidence="8">Cell membrane</location>
        <topology evidence="8">Multi-pass membrane protein</topology>
    </subcellularLocation>
    <subcellularLocation>
        <location evidence="1">Membrane</location>
        <topology evidence="1">Multi-pass membrane protein</topology>
    </subcellularLocation>
</comment>
<reference evidence="10" key="1">
    <citation type="submission" date="2022-07" db="EMBL/GenBank/DDBJ databases">
        <title>Complete genome of CX2.</title>
        <authorList>
            <person name="Cao G."/>
        </authorList>
    </citation>
    <scope>NUCLEOTIDE SEQUENCE</scope>
    <source>
        <strain evidence="10">CX2</strain>
    </source>
</reference>
<proteinExistence type="inferred from homology"/>
<dbReference type="InterPro" id="IPR007210">
    <property type="entry name" value="ABC_Gly_betaine_transp_sub-bd"/>
</dbReference>
<evidence type="ECO:0000256" key="2">
    <source>
        <dbReference type="ARBA" id="ARBA00022448"/>
    </source>
</evidence>
<sequence>MNAIQSFFNYFTSNTNQIGTLLLEHLQLTVFAVSLAVLLGVPLGILILRIPRLAKPILGLTSVVQAVPSLALLGFLIPFIGIGSTPAIIMVVLYSLLPIVKNTYTGLSSIPGDTLESAKGIGLTDRQILSKIQLPLALPIIMAGIRISAVTAVGLMTISAFVGAGGLGYLVFAGIQTVDNNQILAGAIPAGLLALLIDFIVSRIEYKVAPNGIVLADGRMKKKTHRRSAKKVTKPLIVIATAFTLLLAGSIYAFTREDDTIVVGSKNFTEQLILGNMVADLIEAKTDLDVKRQLNLGGTQVAFSALRTGEIDTYVEYTGTLFVDVLKQEVENDPDVVYDKVVKQVNERFDIRTLDPIGFNNTYAIAVKQEDVDTYDLKTVSDLASVSDELVFGPTIEFSNREDGYLGLKEAYPFNFQDVKPVDGGLRYTALMNNESNAIDSFSTDGLLKRFDLTVLEDDKQFFPPYYAVPIVSEETLAEHPELADVLNLLSGKITDETMQELNYLADVEKQRPEKVARDFLIEEGLITE</sequence>
<comment type="similarity">
    <text evidence="6">In the C-terminal section; belongs to the OsmX family.</text>
</comment>
<comment type="similarity">
    <text evidence="8">Belongs to the binding-protein-dependent transport system permease family.</text>
</comment>
<dbReference type="InterPro" id="IPR000515">
    <property type="entry name" value="MetI-like"/>
</dbReference>
<dbReference type="InterPro" id="IPR051204">
    <property type="entry name" value="ABC_transp_perm/SBD"/>
</dbReference>
<evidence type="ECO:0000256" key="4">
    <source>
        <dbReference type="ARBA" id="ARBA00022989"/>
    </source>
</evidence>
<accession>A0ABY5FPJ3</accession>
<dbReference type="Gene3D" id="1.10.3720.10">
    <property type="entry name" value="MetI-like"/>
    <property type="match status" value="1"/>
</dbReference>
<dbReference type="InterPro" id="IPR035906">
    <property type="entry name" value="MetI-like_sf"/>
</dbReference>
<dbReference type="EMBL" id="CP101462">
    <property type="protein sequence ID" value="UTT43366.1"/>
    <property type="molecule type" value="Genomic_DNA"/>
</dbReference>
<feature type="domain" description="ABC transmembrane type-1" evidence="9">
    <location>
        <begin position="22"/>
        <end position="201"/>
    </location>
</feature>
<evidence type="ECO:0000256" key="3">
    <source>
        <dbReference type="ARBA" id="ARBA00022692"/>
    </source>
</evidence>
<organism evidence="10 11">
    <name type="scientific">Exiguobacterium aurantiacum</name>
    <dbReference type="NCBI Taxonomy" id="33987"/>
    <lineage>
        <taxon>Bacteria</taxon>
        <taxon>Bacillati</taxon>
        <taxon>Bacillota</taxon>
        <taxon>Bacilli</taxon>
        <taxon>Bacillales</taxon>
        <taxon>Bacillales Family XII. Incertae Sedis</taxon>
        <taxon>Exiguobacterium</taxon>
    </lineage>
</organism>
<protein>
    <submittedName>
        <fullName evidence="10">ABC transporter permease subunit</fullName>
    </submittedName>
</protein>
<dbReference type="PANTHER" id="PTHR30177:SF4">
    <property type="entry name" value="OSMOPROTECTANT IMPORT PERMEASE PROTEIN OSMW"/>
    <property type="match status" value="1"/>
</dbReference>
<keyword evidence="3 8" id="KW-0812">Transmembrane</keyword>
<dbReference type="Pfam" id="PF04069">
    <property type="entry name" value="OpuAC"/>
    <property type="match status" value="1"/>
</dbReference>
<dbReference type="Gene3D" id="3.40.190.10">
    <property type="entry name" value="Periplasmic binding protein-like II"/>
    <property type="match status" value="1"/>
</dbReference>
<evidence type="ECO:0000256" key="7">
    <source>
        <dbReference type="ARBA" id="ARBA00035652"/>
    </source>
</evidence>
<dbReference type="SUPFAM" id="SSF53850">
    <property type="entry name" value="Periplasmic binding protein-like II"/>
    <property type="match status" value="1"/>
</dbReference>
<name>A0ABY5FPJ3_9BACL</name>
<dbReference type="CDD" id="cd06261">
    <property type="entry name" value="TM_PBP2"/>
    <property type="match status" value="1"/>
</dbReference>
<feature type="transmembrane region" description="Helical" evidence="8">
    <location>
        <begin position="236"/>
        <end position="255"/>
    </location>
</feature>
<comment type="similarity">
    <text evidence="7">In the N-terminal section; belongs to the binding-protein-dependent transport system permease family.</text>
</comment>
<evidence type="ECO:0000256" key="8">
    <source>
        <dbReference type="RuleBase" id="RU363032"/>
    </source>
</evidence>
<evidence type="ECO:0000256" key="6">
    <source>
        <dbReference type="ARBA" id="ARBA00035642"/>
    </source>
</evidence>
<dbReference type="PROSITE" id="PS50928">
    <property type="entry name" value="ABC_TM1"/>
    <property type="match status" value="1"/>
</dbReference>
<keyword evidence="11" id="KW-1185">Reference proteome</keyword>
<evidence type="ECO:0000313" key="10">
    <source>
        <dbReference type="EMBL" id="UTT43366.1"/>
    </source>
</evidence>
<dbReference type="CDD" id="cd13609">
    <property type="entry name" value="PBP2_Opu_like_1"/>
    <property type="match status" value="1"/>
</dbReference>
<evidence type="ECO:0000259" key="9">
    <source>
        <dbReference type="PROSITE" id="PS50928"/>
    </source>
</evidence>
<evidence type="ECO:0000256" key="1">
    <source>
        <dbReference type="ARBA" id="ARBA00004141"/>
    </source>
</evidence>
<dbReference type="Pfam" id="PF00528">
    <property type="entry name" value="BPD_transp_1"/>
    <property type="match status" value="1"/>
</dbReference>
<evidence type="ECO:0000256" key="5">
    <source>
        <dbReference type="ARBA" id="ARBA00023136"/>
    </source>
</evidence>
<evidence type="ECO:0000313" key="11">
    <source>
        <dbReference type="Proteomes" id="UP001060325"/>
    </source>
</evidence>
<dbReference type="Gene3D" id="3.40.190.120">
    <property type="entry name" value="Osmoprotection protein (prox), domain 2"/>
    <property type="match status" value="1"/>
</dbReference>
<gene>
    <name evidence="10" type="ORF">NMQ00_02365</name>
</gene>
<dbReference type="PANTHER" id="PTHR30177">
    <property type="entry name" value="GLYCINE BETAINE/L-PROLINE TRANSPORT SYSTEM PERMEASE PROTEIN PROW"/>
    <property type="match status" value="1"/>
</dbReference>
<keyword evidence="2 8" id="KW-0813">Transport</keyword>
<feature type="transmembrane region" description="Helical" evidence="8">
    <location>
        <begin position="182"/>
        <end position="201"/>
    </location>
</feature>
<dbReference type="SUPFAM" id="SSF161098">
    <property type="entry name" value="MetI-like"/>
    <property type="match status" value="1"/>
</dbReference>
<feature type="transmembrane region" description="Helical" evidence="8">
    <location>
        <begin position="70"/>
        <end position="97"/>
    </location>
</feature>
<feature type="transmembrane region" description="Helical" evidence="8">
    <location>
        <begin position="136"/>
        <end position="162"/>
    </location>
</feature>